<dbReference type="Pfam" id="PF03237">
    <property type="entry name" value="Terminase_6N"/>
    <property type="match status" value="1"/>
</dbReference>
<reference evidence="1" key="1">
    <citation type="submission" date="2020-11" db="EMBL/GenBank/DDBJ databases">
        <title>Intraspecies plasmid and genomic variation of Mycobacterium kubicae revealed by the complete genome sequences of two clinical isolates.</title>
        <authorList>
            <person name="Hendrix J.R."/>
            <person name="Epperson L.E."/>
            <person name="Honda J.R."/>
            <person name="Strong M."/>
        </authorList>
    </citation>
    <scope>NUCLEOTIDE SEQUENCE</scope>
    <source>
        <strain evidence="1">JCM 13573</strain>
    </source>
</reference>
<dbReference type="Gene3D" id="3.40.50.300">
    <property type="entry name" value="P-loop containing nucleotide triphosphate hydrolases"/>
    <property type="match status" value="1"/>
</dbReference>
<sequence length="493" mass="52692">MSAARVCQAARERQRPASPAELARRLDPKFVVTPTIRMLSDIAVRSVTEPDERDVVTTPPRTGKSRLLAVWTVVWALMRDPDMQIVLVSYSDELAQAHSREARQLINEHADYLGFRLSQDKTAVGRWRVDGHAGGLLATGINSGVTGFGADMLIVDDPVKDAQEADSAAHRRRVITEYRSTLATRVHPGGSVLLVMTRWHPSDLAGELLESEPDLWRHTNIPAVAEAGVPDALGRAPGVAMTSALGFTAEHFAAARRTSGERAWYALYAGVPAAPEGGLVKREWFDNWRLPAAPSGAVKTVVGVDPSDSGSGDSCGLVAMSLTAEGVVAIIADLSAPMTSDAWARAAVDLAVDVGASEIAVEAFAARETYRRVVAEALARVKTRVPVKITTWPPKGTDRGKGDAVARSSALLQALEVGTCRIAGHLPNLEAAAVTWQAGQHQPDSLAAVVVGHDVLVHSVGGQLHLSSPLDISRRVREGTMPPPPAYLRRRLG</sequence>
<dbReference type="KEGG" id="mku:I2456_15920"/>
<evidence type="ECO:0000313" key="2">
    <source>
        <dbReference type="Proteomes" id="UP000663583"/>
    </source>
</evidence>
<gene>
    <name evidence="1" type="ORF">I2456_15920</name>
</gene>
<dbReference type="InterPro" id="IPR027417">
    <property type="entry name" value="P-loop_NTPase"/>
</dbReference>
<protein>
    <recommendedName>
        <fullName evidence="3">Terminase</fullName>
    </recommendedName>
</protein>
<name>A0AAX1JH69_9MYCO</name>
<dbReference type="Proteomes" id="UP000663583">
    <property type="component" value="Chromosome"/>
</dbReference>
<organism evidence="1 2">
    <name type="scientific">Mycobacterium kubicae</name>
    <dbReference type="NCBI Taxonomy" id="120959"/>
    <lineage>
        <taxon>Bacteria</taxon>
        <taxon>Bacillati</taxon>
        <taxon>Actinomycetota</taxon>
        <taxon>Actinomycetes</taxon>
        <taxon>Mycobacteriales</taxon>
        <taxon>Mycobacteriaceae</taxon>
        <taxon>Mycobacterium</taxon>
        <taxon>Mycobacterium simiae complex</taxon>
    </lineage>
</organism>
<dbReference type="EMBL" id="CP065047">
    <property type="protein sequence ID" value="QPI40761.1"/>
    <property type="molecule type" value="Genomic_DNA"/>
</dbReference>
<evidence type="ECO:0008006" key="3">
    <source>
        <dbReference type="Google" id="ProtNLM"/>
    </source>
</evidence>
<evidence type="ECO:0000313" key="1">
    <source>
        <dbReference type="EMBL" id="QPI40761.1"/>
    </source>
</evidence>
<accession>A0AAX1JH69</accession>
<proteinExistence type="predicted"/>
<dbReference type="AlphaFoldDB" id="A0AAX1JH69"/>